<evidence type="ECO:0000313" key="3">
    <source>
        <dbReference type="Proteomes" id="UP001144612"/>
    </source>
</evidence>
<dbReference type="Pfam" id="PF00561">
    <property type="entry name" value="Abhydrolase_1"/>
    <property type="match status" value="1"/>
</dbReference>
<dbReference type="InterPro" id="IPR000073">
    <property type="entry name" value="AB_hydrolase_1"/>
</dbReference>
<dbReference type="RefSeq" id="WP_268062582.1">
    <property type="nucleotide sequence ID" value="NZ_JAPQFJ010000021.1"/>
</dbReference>
<feature type="domain" description="AB hydrolase-1" evidence="1">
    <location>
        <begin position="28"/>
        <end position="279"/>
    </location>
</feature>
<dbReference type="PANTHER" id="PTHR43798:SF33">
    <property type="entry name" value="HYDROLASE, PUTATIVE (AFU_ORTHOLOGUE AFUA_2G14860)-RELATED"/>
    <property type="match status" value="1"/>
</dbReference>
<accession>A0ABT4DCV4</accession>
<keyword evidence="2" id="KW-0378">Hydrolase</keyword>
<reference evidence="2" key="1">
    <citation type="submission" date="2022-12" db="EMBL/GenBank/DDBJ databases">
        <title>Clostridium sp. nov., isolated from industrial wastewater.</title>
        <authorList>
            <person name="Jiayan W."/>
        </authorList>
    </citation>
    <scope>NUCLEOTIDE SEQUENCE</scope>
    <source>
        <strain evidence="2">ZC22-4</strain>
    </source>
</reference>
<comment type="caution">
    <text evidence="2">The sequence shown here is derived from an EMBL/GenBank/DDBJ whole genome shotgun (WGS) entry which is preliminary data.</text>
</comment>
<dbReference type="GO" id="GO:0016787">
    <property type="term" value="F:hydrolase activity"/>
    <property type="evidence" value="ECO:0007669"/>
    <property type="project" value="UniProtKB-KW"/>
</dbReference>
<dbReference type="InterPro" id="IPR050266">
    <property type="entry name" value="AB_hydrolase_sf"/>
</dbReference>
<gene>
    <name evidence="2" type="ORF">OW729_16120</name>
</gene>
<dbReference type="InterPro" id="IPR029058">
    <property type="entry name" value="AB_hydrolase_fold"/>
</dbReference>
<organism evidence="2 3">
    <name type="scientific">Clostridium brassicae</name>
    <dbReference type="NCBI Taxonomy" id="2999072"/>
    <lineage>
        <taxon>Bacteria</taxon>
        <taxon>Bacillati</taxon>
        <taxon>Bacillota</taxon>
        <taxon>Clostridia</taxon>
        <taxon>Eubacteriales</taxon>
        <taxon>Clostridiaceae</taxon>
        <taxon>Clostridium</taxon>
    </lineage>
</organism>
<evidence type="ECO:0000259" key="1">
    <source>
        <dbReference type="Pfam" id="PF00561"/>
    </source>
</evidence>
<protein>
    <submittedName>
        <fullName evidence="2">Alpha/beta hydrolase</fullName>
    </submittedName>
</protein>
<sequence>MKNIQLNQIELPNNEMYSYRQYIGGEKVIVLVHGNLASSKFYDELIQELPEEYTAYAIDMRGFGRSTYNRPIDTLRDFAGDLKLFVDQLKLKKFDLLGWSTGGAVSMLFCSNYEYMVNRLFLIDSAGISGYHSYAVDDKGKKILLKSRKEIQEDKTKIELLEALERNDKEYYRNIWDTAIYNKNKPKPEVFEAQLEESLLQRNLMDVYYGLTKFNISNYYNGLSMGTGEVDRINVPTIILQGDSDLLITVDEAKEMKESIGDNAELVIVKECGHSPMVDAQEVLVRCISED</sequence>
<dbReference type="EMBL" id="JAPQFJ010000021">
    <property type="protein sequence ID" value="MCY6960145.1"/>
    <property type="molecule type" value="Genomic_DNA"/>
</dbReference>
<evidence type="ECO:0000313" key="2">
    <source>
        <dbReference type="EMBL" id="MCY6960145.1"/>
    </source>
</evidence>
<dbReference type="SUPFAM" id="SSF53474">
    <property type="entry name" value="alpha/beta-Hydrolases"/>
    <property type="match status" value="1"/>
</dbReference>
<dbReference type="Proteomes" id="UP001144612">
    <property type="component" value="Unassembled WGS sequence"/>
</dbReference>
<proteinExistence type="predicted"/>
<dbReference type="PANTHER" id="PTHR43798">
    <property type="entry name" value="MONOACYLGLYCEROL LIPASE"/>
    <property type="match status" value="1"/>
</dbReference>
<keyword evidence="3" id="KW-1185">Reference proteome</keyword>
<name>A0ABT4DCV4_9CLOT</name>
<dbReference type="Gene3D" id="3.40.50.1820">
    <property type="entry name" value="alpha/beta hydrolase"/>
    <property type="match status" value="1"/>
</dbReference>